<keyword evidence="6" id="KW-0472">Membrane</keyword>
<dbReference type="RefSeq" id="WP_010601100.1">
    <property type="nucleotide sequence ID" value="NZ_JAPJUH010000001.1"/>
</dbReference>
<dbReference type="EMBL" id="JAPJUH010000001">
    <property type="protein sequence ID" value="MCX3263429.1"/>
    <property type="molecule type" value="Genomic_DNA"/>
</dbReference>
<dbReference type="Pfam" id="PF03349">
    <property type="entry name" value="Toluene_X"/>
    <property type="match status" value="1"/>
</dbReference>
<evidence type="ECO:0000256" key="8">
    <source>
        <dbReference type="SAM" id="SignalP"/>
    </source>
</evidence>
<gene>
    <name evidence="9" type="ORF">OQZ29_01640</name>
</gene>
<keyword evidence="3" id="KW-1134">Transmembrane beta strand</keyword>
<evidence type="ECO:0000313" key="9">
    <source>
        <dbReference type="EMBL" id="MCX3263429.1"/>
    </source>
</evidence>
<dbReference type="InterPro" id="IPR005017">
    <property type="entry name" value="OMPP1/FadL/TodX"/>
</dbReference>
<organism evidence="9 10">
    <name type="scientific">Pedobacter agri</name>
    <dbReference type="NCBI Taxonomy" id="454586"/>
    <lineage>
        <taxon>Bacteria</taxon>
        <taxon>Pseudomonadati</taxon>
        <taxon>Bacteroidota</taxon>
        <taxon>Sphingobacteriia</taxon>
        <taxon>Sphingobacteriales</taxon>
        <taxon>Sphingobacteriaceae</taxon>
        <taxon>Pedobacter</taxon>
    </lineage>
</organism>
<evidence type="ECO:0000256" key="2">
    <source>
        <dbReference type="ARBA" id="ARBA00008163"/>
    </source>
</evidence>
<proteinExistence type="inferred from homology"/>
<dbReference type="Gene3D" id="2.40.160.60">
    <property type="entry name" value="Outer membrane protein transport protein (OMPP1/FadL/TodX)"/>
    <property type="match status" value="1"/>
</dbReference>
<evidence type="ECO:0000256" key="1">
    <source>
        <dbReference type="ARBA" id="ARBA00004571"/>
    </source>
</evidence>
<comment type="caution">
    <text evidence="9">The sequence shown here is derived from an EMBL/GenBank/DDBJ whole genome shotgun (WGS) entry which is preliminary data.</text>
</comment>
<dbReference type="GO" id="GO:0009279">
    <property type="term" value="C:cell outer membrane"/>
    <property type="evidence" value="ECO:0007669"/>
    <property type="project" value="UniProtKB-SubCell"/>
</dbReference>
<feature type="chain" id="PRO_5040809166" evidence="8">
    <location>
        <begin position="20"/>
        <end position="408"/>
    </location>
</feature>
<dbReference type="PANTHER" id="PTHR35093">
    <property type="entry name" value="OUTER MEMBRANE PROTEIN NMB0088-RELATED"/>
    <property type="match status" value="1"/>
</dbReference>
<keyword evidence="7" id="KW-0998">Cell outer membrane</keyword>
<dbReference type="GO" id="GO:0015483">
    <property type="term" value="F:long-chain fatty acid transporting porin activity"/>
    <property type="evidence" value="ECO:0007669"/>
    <property type="project" value="TreeGrafter"/>
</dbReference>
<keyword evidence="10" id="KW-1185">Reference proteome</keyword>
<dbReference type="PANTHER" id="PTHR35093:SF8">
    <property type="entry name" value="OUTER MEMBRANE PROTEIN NMB0088-RELATED"/>
    <property type="match status" value="1"/>
</dbReference>
<protein>
    <submittedName>
        <fullName evidence="9">Outer membrane protein transport protein</fullName>
    </submittedName>
</protein>
<name>A0A9X3I7X6_9SPHI</name>
<keyword evidence="4" id="KW-0812">Transmembrane</keyword>
<sequence>MMKKLLLSALLAAPLWVLGQGFQVNLQGQKQIGMAGAGSALALDEASVFFNPGAVSFLEKNSISAGVNPLLFKSAFQQNGSNITEHVKNKIAPPFEAYAVWGPKSNKWKLGLGVYTPFGGLVDWGNEWSGRYALTSLNLKAIYFQPTLSVKITDRIGIGAGFVYNHGDVNLQRALPVNYADGRSGHATLEGTGSGYGWNAGLYINTLSNITFAVVHKSKVVTKLNDGTATFDVPESLRSSFPAGNTFNAELPLPSTTTLGIGIPLSQSTTLAFDASWVQWRVYEELAFDYAVNTPVLADTRSARNYRDGSSFKLGVNHKASEKLALRAGIGYAFSPVQDGYVTPEAPDADRYILSAGVGYAPTSRFEVNASFFFEDVKSRKQKNIETGLDGTFKTLVYAPGLSLTYKW</sequence>
<evidence type="ECO:0000256" key="7">
    <source>
        <dbReference type="ARBA" id="ARBA00023237"/>
    </source>
</evidence>
<evidence type="ECO:0000256" key="6">
    <source>
        <dbReference type="ARBA" id="ARBA00023136"/>
    </source>
</evidence>
<evidence type="ECO:0000256" key="5">
    <source>
        <dbReference type="ARBA" id="ARBA00022729"/>
    </source>
</evidence>
<evidence type="ECO:0000256" key="3">
    <source>
        <dbReference type="ARBA" id="ARBA00022452"/>
    </source>
</evidence>
<feature type="signal peptide" evidence="8">
    <location>
        <begin position="1"/>
        <end position="19"/>
    </location>
</feature>
<evidence type="ECO:0000313" key="10">
    <source>
        <dbReference type="Proteomes" id="UP001142592"/>
    </source>
</evidence>
<dbReference type="Proteomes" id="UP001142592">
    <property type="component" value="Unassembled WGS sequence"/>
</dbReference>
<comment type="subcellular location">
    <subcellularLocation>
        <location evidence="1">Cell outer membrane</location>
        <topology evidence="1">Multi-pass membrane protein</topology>
    </subcellularLocation>
</comment>
<dbReference type="SUPFAM" id="SSF56935">
    <property type="entry name" value="Porins"/>
    <property type="match status" value="1"/>
</dbReference>
<reference evidence="9" key="1">
    <citation type="submission" date="2022-11" db="EMBL/GenBank/DDBJ databases">
        <authorList>
            <person name="Graham C."/>
            <person name="Newman J.D."/>
        </authorList>
    </citation>
    <scope>NUCLEOTIDE SEQUENCE</scope>
    <source>
        <strain evidence="9">DSM 19486</strain>
    </source>
</reference>
<accession>A0A9X3I7X6</accession>
<keyword evidence="5 8" id="KW-0732">Signal</keyword>
<evidence type="ECO:0000256" key="4">
    <source>
        <dbReference type="ARBA" id="ARBA00022692"/>
    </source>
</evidence>
<comment type="similarity">
    <text evidence="2">Belongs to the OmpP1/FadL family.</text>
</comment>
<dbReference type="AlphaFoldDB" id="A0A9X3I7X6"/>